<accession>A0AAW1YWZ2</accession>
<name>A0AAW1YWZ2_CULAL</name>
<feature type="region of interest" description="Disordered" evidence="1">
    <location>
        <begin position="73"/>
        <end position="100"/>
    </location>
</feature>
<comment type="caution">
    <text evidence="2">The sequence shown here is derived from an EMBL/GenBank/DDBJ whole genome shotgun (WGS) entry which is preliminary data.</text>
</comment>
<sequence length="100" mass="11306">MSHMSGRLTRLLRRLKECALDFKSRLQMCRGSSVADIYSKSASEGSSICGTLNALAPDPQREGLWTALMRRRNQKPAAKKHFQKESEGELCITKQQKSHK</sequence>
<protein>
    <submittedName>
        <fullName evidence="2">Uncharacterized protein</fullName>
    </submittedName>
</protein>
<gene>
    <name evidence="2" type="ORF">ABG768_017093</name>
</gene>
<feature type="compositionally biased region" description="Basic residues" evidence="1">
    <location>
        <begin position="73"/>
        <end position="82"/>
    </location>
</feature>
<dbReference type="Proteomes" id="UP001479290">
    <property type="component" value="Unassembled WGS sequence"/>
</dbReference>
<evidence type="ECO:0000256" key="1">
    <source>
        <dbReference type="SAM" id="MobiDB-lite"/>
    </source>
</evidence>
<keyword evidence="3" id="KW-1185">Reference proteome</keyword>
<proteinExistence type="predicted"/>
<evidence type="ECO:0000313" key="2">
    <source>
        <dbReference type="EMBL" id="KAK9953067.1"/>
    </source>
</evidence>
<evidence type="ECO:0000313" key="3">
    <source>
        <dbReference type="Proteomes" id="UP001479290"/>
    </source>
</evidence>
<dbReference type="AlphaFoldDB" id="A0AAW1YWZ2"/>
<organism evidence="2 3">
    <name type="scientific">Culter alburnus</name>
    <name type="common">Topmouth culter</name>
    <dbReference type="NCBI Taxonomy" id="194366"/>
    <lineage>
        <taxon>Eukaryota</taxon>
        <taxon>Metazoa</taxon>
        <taxon>Chordata</taxon>
        <taxon>Craniata</taxon>
        <taxon>Vertebrata</taxon>
        <taxon>Euteleostomi</taxon>
        <taxon>Actinopterygii</taxon>
        <taxon>Neopterygii</taxon>
        <taxon>Teleostei</taxon>
        <taxon>Ostariophysi</taxon>
        <taxon>Cypriniformes</taxon>
        <taxon>Xenocyprididae</taxon>
        <taxon>Xenocypridinae</taxon>
        <taxon>Culter</taxon>
    </lineage>
</organism>
<dbReference type="EMBL" id="JAWDJR010000023">
    <property type="protein sequence ID" value="KAK9953067.1"/>
    <property type="molecule type" value="Genomic_DNA"/>
</dbReference>
<reference evidence="2 3" key="1">
    <citation type="submission" date="2024-05" db="EMBL/GenBank/DDBJ databases">
        <title>A high-quality chromosomal-level genome assembly of Topmouth culter (Culter alburnus).</title>
        <authorList>
            <person name="Zhao H."/>
        </authorList>
    </citation>
    <scope>NUCLEOTIDE SEQUENCE [LARGE SCALE GENOMIC DNA]</scope>
    <source>
        <strain evidence="2">CATC2023</strain>
        <tissue evidence="2">Muscle</tissue>
    </source>
</reference>